<dbReference type="Proteomes" id="UP000823775">
    <property type="component" value="Unassembled WGS sequence"/>
</dbReference>
<dbReference type="PANTHER" id="PTHR45825">
    <property type="entry name" value="GRANULE-BOUND STARCH SYNTHASE 1, CHLOROPLASTIC/AMYLOPLASTIC"/>
    <property type="match status" value="1"/>
</dbReference>
<feature type="transmembrane region" description="Helical" evidence="2">
    <location>
        <begin position="31"/>
        <end position="58"/>
    </location>
</feature>
<keyword evidence="2" id="KW-1133">Transmembrane helix</keyword>
<keyword evidence="2" id="KW-0472">Membrane</keyword>
<proteinExistence type="predicted"/>
<protein>
    <submittedName>
        <fullName evidence="3">Sucrose synthase</fullName>
    </submittedName>
</protein>
<feature type="region of interest" description="Disordered" evidence="1">
    <location>
        <begin position="209"/>
        <end position="287"/>
    </location>
</feature>
<evidence type="ECO:0000313" key="4">
    <source>
        <dbReference type="Proteomes" id="UP000823775"/>
    </source>
</evidence>
<dbReference type="EMBL" id="JACEIK010004111">
    <property type="protein sequence ID" value="MCD9644265.1"/>
    <property type="molecule type" value="Genomic_DNA"/>
</dbReference>
<sequence length="287" mass="31406">MPDLTKQLQMKELWLKDVKVLLYNPPPTSTYYILGTSLCLNWVFFIFSIISSWVGFIYTLGHSGSWNLGFPIIASKCGGSTALKRRAKALGEAASADESDDALQLTIEKSKKVLAMQQDLLQQGMKPSASIAERRKVVSSIKSSLADAQDFFDGGNGSLSDVDIILRWIKTIMLLPSAAAATITDVPKYTAAISQDFVESKREVKKDLAQEGMLKNSTQKAAQSDERASPLSRSSITASSQTSSNISSAKRALNVPQTPMSSQQTPLDEFTQKFVRAPGKEDHLQLH</sequence>
<keyword evidence="2" id="KW-0812">Transmembrane</keyword>
<reference evidence="3 4" key="1">
    <citation type="journal article" date="2021" name="BMC Genomics">
        <title>Datura genome reveals duplications of psychoactive alkaloid biosynthetic genes and high mutation rate following tissue culture.</title>
        <authorList>
            <person name="Rajewski A."/>
            <person name="Carter-House D."/>
            <person name="Stajich J."/>
            <person name="Litt A."/>
        </authorList>
    </citation>
    <scope>NUCLEOTIDE SEQUENCE [LARGE SCALE GENOMIC DNA]</scope>
    <source>
        <strain evidence="3">AR-01</strain>
    </source>
</reference>
<evidence type="ECO:0000256" key="1">
    <source>
        <dbReference type="SAM" id="MobiDB-lite"/>
    </source>
</evidence>
<feature type="compositionally biased region" description="Polar residues" evidence="1">
    <location>
        <begin position="255"/>
        <end position="266"/>
    </location>
</feature>
<feature type="compositionally biased region" description="Low complexity" evidence="1">
    <location>
        <begin position="232"/>
        <end position="249"/>
    </location>
</feature>
<feature type="compositionally biased region" description="Basic and acidic residues" evidence="1">
    <location>
        <begin position="278"/>
        <end position="287"/>
    </location>
</feature>
<comment type="caution">
    <text evidence="3">The sequence shown here is derived from an EMBL/GenBank/DDBJ whole genome shotgun (WGS) entry which is preliminary data.</text>
</comment>
<gene>
    <name evidence="3" type="primary">SS2_3</name>
    <name evidence="3" type="ORF">HAX54_032446</name>
</gene>
<accession>A0ABS8VE93</accession>
<evidence type="ECO:0000313" key="3">
    <source>
        <dbReference type="EMBL" id="MCD9644265.1"/>
    </source>
</evidence>
<organism evidence="3 4">
    <name type="scientific">Datura stramonium</name>
    <name type="common">Jimsonweed</name>
    <name type="synonym">Common thornapple</name>
    <dbReference type="NCBI Taxonomy" id="4076"/>
    <lineage>
        <taxon>Eukaryota</taxon>
        <taxon>Viridiplantae</taxon>
        <taxon>Streptophyta</taxon>
        <taxon>Embryophyta</taxon>
        <taxon>Tracheophyta</taxon>
        <taxon>Spermatophyta</taxon>
        <taxon>Magnoliopsida</taxon>
        <taxon>eudicotyledons</taxon>
        <taxon>Gunneridae</taxon>
        <taxon>Pentapetalae</taxon>
        <taxon>asterids</taxon>
        <taxon>lamiids</taxon>
        <taxon>Solanales</taxon>
        <taxon>Solanaceae</taxon>
        <taxon>Solanoideae</taxon>
        <taxon>Datureae</taxon>
        <taxon>Datura</taxon>
    </lineage>
</organism>
<dbReference type="PANTHER" id="PTHR45825:SF2">
    <property type="entry name" value="STARCH SYNTHASE 2, CHLOROPLASTIC_AMYLOPLASTIC"/>
    <property type="match status" value="1"/>
</dbReference>
<keyword evidence="4" id="KW-1185">Reference proteome</keyword>
<evidence type="ECO:0000256" key="2">
    <source>
        <dbReference type="SAM" id="Phobius"/>
    </source>
</evidence>
<name>A0ABS8VE93_DATST</name>